<protein>
    <submittedName>
        <fullName evidence="2">Uncharacterized protein</fullName>
    </submittedName>
</protein>
<dbReference type="AlphaFoldDB" id="A0A5S4FUX8"/>
<comment type="caution">
    <text evidence="2">The sequence shown here is derived from an EMBL/GenBank/DDBJ whole genome shotgun (WGS) entry which is preliminary data.</text>
</comment>
<feature type="region of interest" description="Disordered" evidence="1">
    <location>
        <begin position="1"/>
        <end position="25"/>
    </location>
</feature>
<reference evidence="2 3" key="1">
    <citation type="submission" date="2019-05" db="EMBL/GenBank/DDBJ databases">
        <title>Draft genome sequence of Nonomuraea turkmeniaca DSM 43926.</title>
        <authorList>
            <person name="Saricaoglu S."/>
            <person name="Isik K."/>
        </authorList>
    </citation>
    <scope>NUCLEOTIDE SEQUENCE [LARGE SCALE GENOMIC DNA]</scope>
    <source>
        <strain evidence="2 3">DSM 43926</strain>
    </source>
</reference>
<proteinExistence type="predicted"/>
<name>A0A5S4FUX8_9ACTN</name>
<evidence type="ECO:0000313" key="3">
    <source>
        <dbReference type="Proteomes" id="UP000309128"/>
    </source>
</evidence>
<accession>A0A5S4FUX8</accession>
<organism evidence="2 3">
    <name type="scientific">Nonomuraea turkmeniaca</name>
    <dbReference type="NCBI Taxonomy" id="103838"/>
    <lineage>
        <taxon>Bacteria</taxon>
        <taxon>Bacillati</taxon>
        <taxon>Actinomycetota</taxon>
        <taxon>Actinomycetes</taxon>
        <taxon>Streptosporangiales</taxon>
        <taxon>Streptosporangiaceae</taxon>
        <taxon>Nonomuraea</taxon>
    </lineage>
</organism>
<evidence type="ECO:0000313" key="2">
    <source>
        <dbReference type="EMBL" id="TMR24458.1"/>
    </source>
</evidence>
<keyword evidence="3" id="KW-1185">Reference proteome</keyword>
<gene>
    <name evidence="2" type="ORF">ETD86_04540</name>
</gene>
<evidence type="ECO:0000256" key="1">
    <source>
        <dbReference type="SAM" id="MobiDB-lite"/>
    </source>
</evidence>
<dbReference type="EMBL" id="VCKY01000010">
    <property type="protein sequence ID" value="TMR24458.1"/>
    <property type="molecule type" value="Genomic_DNA"/>
</dbReference>
<dbReference type="Proteomes" id="UP000309128">
    <property type="component" value="Unassembled WGS sequence"/>
</dbReference>
<feature type="compositionally biased region" description="Polar residues" evidence="1">
    <location>
        <begin position="1"/>
        <end position="13"/>
    </location>
</feature>
<sequence length="25" mass="2471">MNQSTPLASNTAVLRSAPARSPGSG</sequence>